<name>A0ABS5F849_9PROT</name>
<evidence type="ECO:0000256" key="1">
    <source>
        <dbReference type="SAM" id="MobiDB-lite"/>
    </source>
</evidence>
<protein>
    <submittedName>
        <fullName evidence="2">Uncharacterized protein</fullName>
    </submittedName>
</protein>
<evidence type="ECO:0000313" key="3">
    <source>
        <dbReference type="Proteomes" id="UP001196870"/>
    </source>
</evidence>
<accession>A0ABS5F849</accession>
<proteinExistence type="predicted"/>
<dbReference type="Proteomes" id="UP001196870">
    <property type="component" value="Unassembled WGS sequence"/>
</dbReference>
<feature type="region of interest" description="Disordered" evidence="1">
    <location>
        <begin position="91"/>
        <end position="114"/>
    </location>
</feature>
<evidence type="ECO:0000313" key="2">
    <source>
        <dbReference type="EMBL" id="MBR0668743.1"/>
    </source>
</evidence>
<reference evidence="3" key="1">
    <citation type="journal article" date="2021" name="Syst. Appl. Microbiol.">
        <title>Roseomonas hellenica sp. nov., isolated from roots of wild-growing Alkanna tinctoria.</title>
        <authorList>
            <person name="Rat A."/>
            <person name="Naranjo H.D."/>
            <person name="Lebbe L."/>
            <person name="Cnockaert M."/>
            <person name="Krigas N."/>
            <person name="Grigoriadou K."/>
            <person name="Maloupa E."/>
            <person name="Willems A."/>
        </authorList>
    </citation>
    <scope>NUCLEOTIDE SEQUENCE [LARGE SCALE GENOMIC DNA]</scope>
    <source>
        <strain evidence="3">LMG 31523</strain>
    </source>
</reference>
<gene>
    <name evidence="2" type="ORF">GXW71_30620</name>
</gene>
<keyword evidence="3" id="KW-1185">Reference proteome</keyword>
<comment type="caution">
    <text evidence="2">The sequence shown here is derived from an EMBL/GenBank/DDBJ whole genome shotgun (WGS) entry which is preliminary data.</text>
</comment>
<dbReference type="RefSeq" id="WP_211856696.1">
    <property type="nucleotide sequence ID" value="NZ_JAAGBB010000067.1"/>
</dbReference>
<sequence>MVMQPGASLAAMRPETDDEALDRLLHPGRHYDRPQDVLADPALTRSEQRAILSSWASDACAVTGDPRLRRLPRSGRPVSFDEIMDALAQLDRAGAGGRGAAPRRPADDPRGAGL</sequence>
<dbReference type="EMBL" id="JAAGBB010000067">
    <property type="protein sequence ID" value="MBR0668743.1"/>
    <property type="molecule type" value="Genomic_DNA"/>
</dbReference>
<feature type="compositionally biased region" description="Basic and acidic residues" evidence="1">
    <location>
        <begin position="104"/>
        <end position="114"/>
    </location>
</feature>
<organism evidence="2 3">
    <name type="scientific">Plastoroseomonas hellenica</name>
    <dbReference type="NCBI Taxonomy" id="2687306"/>
    <lineage>
        <taxon>Bacteria</taxon>
        <taxon>Pseudomonadati</taxon>
        <taxon>Pseudomonadota</taxon>
        <taxon>Alphaproteobacteria</taxon>
        <taxon>Acetobacterales</taxon>
        <taxon>Acetobacteraceae</taxon>
        <taxon>Plastoroseomonas</taxon>
    </lineage>
</organism>